<proteinExistence type="predicted"/>
<reference evidence="1" key="1">
    <citation type="journal article" date="2019" name="Sci. Rep.">
        <title>Draft genome of Tanacetum cinerariifolium, the natural source of mosquito coil.</title>
        <authorList>
            <person name="Yamashiro T."/>
            <person name="Shiraishi A."/>
            <person name="Satake H."/>
            <person name="Nakayama K."/>
        </authorList>
    </citation>
    <scope>NUCLEOTIDE SEQUENCE</scope>
</reference>
<comment type="caution">
    <text evidence="1">The sequence shown here is derived from an EMBL/GenBank/DDBJ whole genome shotgun (WGS) entry which is preliminary data.</text>
</comment>
<dbReference type="AlphaFoldDB" id="A0A699XIM2"/>
<dbReference type="EMBL" id="BKCJ011869097">
    <property type="protein sequence ID" value="GFD59775.1"/>
    <property type="molecule type" value="Genomic_DNA"/>
</dbReference>
<dbReference type="Gene3D" id="3.40.640.10">
    <property type="entry name" value="Type I PLP-dependent aspartate aminotransferase-like (Major domain)"/>
    <property type="match status" value="1"/>
</dbReference>
<organism evidence="1">
    <name type="scientific">Tanacetum cinerariifolium</name>
    <name type="common">Dalmatian daisy</name>
    <name type="synonym">Chrysanthemum cinerariifolium</name>
    <dbReference type="NCBI Taxonomy" id="118510"/>
    <lineage>
        <taxon>Eukaryota</taxon>
        <taxon>Viridiplantae</taxon>
        <taxon>Streptophyta</taxon>
        <taxon>Embryophyta</taxon>
        <taxon>Tracheophyta</taxon>
        <taxon>Spermatophyta</taxon>
        <taxon>Magnoliopsida</taxon>
        <taxon>eudicotyledons</taxon>
        <taxon>Gunneridae</taxon>
        <taxon>Pentapetalae</taxon>
        <taxon>asterids</taxon>
        <taxon>campanulids</taxon>
        <taxon>Asterales</taxon>
        <taxon>Asteraceae</taxon>
        <taxon>Asteroideae</taxon>
        <taxon>Anthemideae</taxon>
        <taxon>Anthemidinae</taxon>
        <taxon>Tanacetum</taxon>
    </lineage>
</organism>
<keyword evidence="1" id="KW-0808">Transferase</keyword>
<name>A0A699XIM2_TANCI</name>
<sequence length="27" mass="3052">AYSDSRGLPGIRKEVADFIGRRDGYPR</sequence>
<evidence type="ECO:0000313" key="1">
    <source>
        <dbReference type="EMBL" id="GFD59775.1"/>
    </source>
</evidence>
<protein>
    <submittedName>
        <fullName evidence="1">Glutamate--glyoxylate aminotransferase 2</fullName>
    </submittedName>
</protein>
<accession>A0A699XIM2</accession>
<dbReference type="GO" id="GO:0008483">
    <property type="term" value="F:transaminase activity"/>
    <property type="evidence" value="ECO:0007669"/>
    <property type="project" value="UniProtKB-KW"/>
</dbReference>
<dbReference type="InterPro" id="IPR015421">
    <property type="entry name" value="PyrdxlP-dep_Trfase_major"/>
</dbReference>
<feature type="non-terminal residue" evidence="1">
    <location>
        <position position="1"/>
    </location>
</feature>
<gene>
    <name evidence="1" type="ORF">Tci_931744</name>
</gene>
<keyword evidence="1" id="KW-0032">Aminotransferase</keyword>